<accession>A0A7C3IWU5</accession>
<evidence type="ECO:0000256" key="2">
    <source>
        <dbReference type="SAM" id="Phobius"/>
    </source>
</evidence>
<comment type="caution">
    <text evidence="3">The sequence shown here is derived from an EMBL/GenBank/DDBJ whole genome shotgun (WGS) entry which is preliminary data.</text>
</comment>
<dbReference type="AlphaFoldDB" id="A0A7C3IWU5"/>
<feature type="region of interest" description="Disordered" evidence="1">
    <location>
        <begin position="1"/>
        <end position="23"/>
    </location>
</feature>
<protein>
    <submittedName>
        <fullName evidence="3">Uncharacterized protein</fullName>
    </submittedName>
</protein>
<gene>
    <name evidence="3" type="ORF">ENS19_02005</name>
</gene>
<name>A0A7C3IWU5_9CREN</name>
<keyword evidence="2" id="KW-0472">Membrane</keyword>
<feature type="transmembrane region" description="Helical" evidence="2">
    <location>
        <begin position="131"/>
        <end position="156"/>
    </location>
</feature>
<dbReference type="EMBL" id="DSTX01000002">
    <property type="protein sequence ID" value="HFK20034.1"/>
    <property type="molecule type" value="Genomic_DNA"/>
</dbReference>
<organism evidence="3">
    <name type="scientific">Candidatus Methanomethylicus mesodigestus</name>
    <dbReference type="NCBI Taxonomy" id="1867258"/>
    <lineage>
        <taxon>Archaea</taxon>
        <taxon>Thermoproteota</taxon>
        <taxon>Methanosuratincolia</taxon>
        <taxon>Candidatus Methanomethylicales</taxon>
        <taxon>Candidatus Methanomethylicaceae</taxon>
        <taxon>Candidatus Methanomethylicus</taxon>
    </lineage>
</organism>
<keyword evidence="2" id="KW-1133">Transmembrane helix</keyword>
<reference evidence="3" key="1">
    <citation type="journal article" date="2020" name="mSystems">
        <title>Genome- and Community-Level Interaction Insights into Carbon Utilization and Element Cycling Functions of Hydrothermarchaeota in Hydrothermal Sediment.</title>
        <authorList>
            <person name="Zhou Z."/>
            <person name="Liu Y."/>
            <person name="Xu W."/>
            <person name="Pan J."/>
            <person name="Luo Z.H."/>
            <person name="Li M."/>
        </authorList>
    </citation>
    <scope>NUCLEOTIDE SEQUENCE [LARGE SCALE GENOMIC DNA]</scope>
    <source>
        <strain evidence="3">SpSt-468</strain>
    </source>
</reference>
<sequence>MAEGPTADSSVPPQKPKRSKRLTTQNVWDEMNLFKTKLDEVNSKVSSVGEEMKKIAGPAQNDEAVNLLKEIHFELIKIDSKIETLGKNSNEMREEAKERGEATDEAFIWGRFGTGLAIMGVGLASLNNVNWIVTTGILSCGFAILFISALNLFGILPLKRKKKQS</sequence>
<evidence type="ECO:0000313" key="3">
    <source>
        <dbReference type="EMBL" id="HFK20034.1"/>
    </source>
</evidence>
<evidence type="ECO:0000256" key="1">
    <source>
        <dbReference type="SAM" id="MobiDB-lite"/>
    </source>
</evidence>
<feature type="transmembrane region" description="Helical" evidence="2">
    <location>
        <begin position="106"/>
        <end position="125"/>
    </location>
</feature>
<proteinExistence type="predicted"/>
<keyword evidence="2" id="KW-0812">Transmembrane</keyword>